<accession>A0A2M7U9Z8</accession>
<feature type="non-terminal residue" evidence="1">
    <location>
        <position position="1"/>
    </location>
</feature>
<dbReference type="EMBL" id="PFOF01000024">
    <property type="protein sequence ID" value="PIZ68066.1"/>
    <property type="molecule type" value="Genomic_DNA"/>
</dbReference>
<sequence length="46" mass="5355">KEFIKNKPDFITPTKNFFIANLDMTYPYDRGTNYAVKLGKEVAELI</sequence>
<dbReference type="Proteomes" id="UP000229506">
    <property type="component" value="Unassembled WGS sequence"/>
</dbReference>
<proteinExistence type="predicted"/>
<comment type="caution">
    <text evidence="1">The sequence shown here is derived from an EMBL/GenBank/DDBJ whole genome shotgun (WGS) entry which is preliminary data.</text>
</comment>
<evidence type="ECO:0000313" key="2">
    <source>
        <dbReference type="Proteomes" id="UP000229506"/>
    </source>
</evidence>
<organism evidence="1 2">
    <name type="scientific">Candidatus Roizmanbacteria bacterium CG_4_10_14_0_2_um_filter_33_96</name>
    <dbReference type="NCBI Taxonomy" id="1974821"/>
    <lineage>
        <taxon>Bacteria</taxon>
        <taxon>Candidatus Roizmaniibacteriota</taxon>
    </lineage>
</organism>
<reference evidence="2" key="1">
    <citation type="submission" date="2017-09" db="EMBL/GenBank/DDBJ databases">
        <title>Depth-based differentiation of microbial function through sediment-hosted aquifers and enrichment of novel symbionts in the deep terrestrial subsurface.</title>
        <authorList>
            <person name="Probst A.J."/>
            <person name="Ladd B."/>
            <person name="Jarett J.K."/>
            <person name="Geller-Mcgrath D.E."/>
            <person name="Sieber C.M.K."/>
            <person name="Emerson J.B."/>
            <person name="Anantharaman K."/>
            <person name="Thomas B.C."/>
            <person name="Malmstrom R."/>
            <person name="Stieglmeier M."/>
            <person name="Klingl A."/>
            <person name="Woyke T."/>
            <person name="Ryan C.M."/>
            <person name="Banfield J.F."/>
        </authorList>
    </citation>
    <scope>NUCLEOTIDE SEQUENCE [LARGE SCALE GENOMIC DNA]</scope>
</reference>
<protein>
    <submittedName>
        <fullName evidence="1">Amine oxidase</fullName>
    </submittedName>
</protein>
<evidence type="ECO:0000313" key="1">
    <source>
        <dbReference type="EMBL" id="PIZ68066.1"/>
    </source>
</evidence>
<name>A0A2M7U9Z8_9BACT</name>
<gene>
    <name evidence="1" type="ORF">COY12_00755</name>
</gene>
<dbReference type="AlphaFoldDB" id="A0A2M7U9Z8"/>